<reference evidence="3" key="1">
    <citation type="submission" date="2020-07" db="EMBL/GenBank/DDBJ databases">
        <title>The High-quality genome of the commercially important snow crab, Chionoecetes opilio.</title>
        <authorList>
            <person name="Jeong J.-H."/>
            <person name="Ryu S."/>
        </authorList>
    </citation>
    <scope>NUCLEOTIDE SEQUENCE</scope>
    <source>
        <strain evidence="3">MADBK_172401_WGS</strain>
        <tissue evidence="3">Digestive gland</tissue>
    </source>
</reference>
<keyword evidence="4" id="KW-1185">Reference proteome</keyword>
<dbReference type="PANTHER" id="PTHR43827">
    <property type="entry name" value="2,5-DIKETO-D-GLUCONIC ACID REDUCTASE"/>
    <property type="match status" value="1"/>
</dbReference>
<dbReference type="Gene3D" id="3.20.20.100">
    <property type="entry name" value="NADP-dependent oxidoreductase domain"/>
    <property type="match status" value="2"/>
</dbReference>
<dbReference type="OrthoDB" id="6272897at2759"/>
<keyword evidence="1" id="KW-0521">NADP</keyword>
<dbReference type="Proteomes" id="UP000770661">
    <property type="component" value="Unassembled WGS sequence"/>
</dbReference>
<keyword evidence="2" id="KW-0560">Oxidoreductase</keyword>
<dbReference type="PROSITE" id="PS00063">
    <property type="entry name" value="ALDOKETO_REDUCTASE_3"/>
    <property type="match status" value="1"/>
</dbReference>
<comment type="caution">
    <text evidence="3">The sequence shown here is derived from an EMBL/GenBank/DDBJ whole genome shotgun (WGS) entry which is preliminary data.</text>
</comment>
<sequence>MNTTLAVIPGGLTSRGRTFACERFAYGQFAYGHFAYGQFAYGHSAYGQFAYGQFAYGHSAYGQFAYGHSAYGQFAYGHSAYGQFAYGHSAYGQPWAKPGDPLLMEDPKITAIADKYKKTPAQILIRYQKLKDLTCAHEYYAVAVSNRFDVLDALEDPVELWGTFKRETLQAAKECIGERPRSRCGFVSTEKLEKIEESRKLPGLLGTGTSTGLCHAGLEPSWGETRRGAVVDLSSSGRHRKAQIQRDIIVIPKSITQSRIESNIQVFDFSLSAEDMQTIDTFDCNGRVLHLTWVNDHKDYPFHDEY</sequence>
<evidence type="ECO:0000313" key="4">
    <source>
        <dbReference type="Proteomes" id="UP000770661"/>
    </source>
</evidence>
<dbReference type="SUPFAM" id="SSF51430">
    <property type="entry name" value="NAD(P)-linked oxidoreductase"/>
    <property type="match status" value="2"/>
</dbReference>
<organism evidence="3 4">
    <name type="scientific">Chionoecetes opilio</name>
    <name type="common">Atlantic snow crab</name>
    <name type="synonym">Cancer opilio</name>
    <dbReference type="NCBI Taxonomy" id="41210"/>
    <lineage>
        <taxon>Eukaryota</taxon>
        <taxon>Metazoa</taxon>
        <taxon>Ecdysozoa</taxon>
        <taxon>Arthropoda</taxon>
        <taxon>Crustacea</taxon>
        <taxon>Multicrustacea</taxon>
        <taxon>Malacostraca</taxon>
        <taxon>Eumalacostraca</taxon>
        <taxon>Eucarida</taxon>
        <taxon>Decapoda</taxon>
        <taxon>Pleocyemata</taxon>
        <taxon>Brachyura</taxon>
        <taxon>Eubrachyura</taxon>
        <taxon>Majoidea</taxon>
        <taxon>Majidae</taxon>
        <taxon>Chionoecetes</taxon>
    </lineage>
</organism>
<evidence type="ECO:0000256" key="1">
    <source>
        <dbReference type="ARBA" id="ARBA00022857"/>
    </source>
</evidence>
<name>A0A8J4YCD6_CHIOP</name>
<dbReference type="GO" id="GO:0016616">
    <property type="term" value="F:oxidoreductase activity, acting on the CH-OH group of donors, NAD or NADP as acceptor"/>
    <property type="evidence" value="ECO:0007669"/>
    <property type="project" value="UniProtKB-ARBA"/>
</dbReference>
<dbReference type="PANTHER" id="PTHR43827:SF3">
    <property type="entry name" value="NADP-DEPENDENT OXIDOREDUCTASE DOMAIN-CONTAINING PROTEIN"/>
    <property type="match status" value="1"/>
</dbReference>
<accession>A0A8J4YCD6</accession>
<evidence type="ECO:0000256" key="2">
    <source>
        <dbReference type="ARBA" id="ARBA00023002"/>
    </source>
</evidence>
<dbReference type="InterPro" id="IPR018170">
    <property type="entry name" value="Aldo/ket_reductase_CS"/>
</dbReference>
<dbReference type="InterPro" id="IPR036812">
    <property type="entry name" value="NAD(P)_OxRdtase_dom_sf"/>
</dbReference>
<dbReference type="EMBL" id="JACEEZ010011758">
    <property type="protein sequence ID" value="KAG0721131.1"/>
    <property type="molecule type" value="Genomic_DNA"/>
</dbReference>
<proteinExistence type="predicted"/>
<gene>
    <name evidence="3" type="primary">Akr1d1</name>
    <name evidence="3" type="ORF">GWK47_047069</name>
</gene>
<dbReference type="AlphaFoldDB" id="A0A8J4YCD6"/>
<evidence type="ECO:0000313" key="3">
    <source>
        <dbReference type="EMBL" id="KAG0721131.1"/>
    </source>
</evidence>
<protein>
    <submittedName>
        <fullName evidence="3">3-oxo-5-beta-steroid 4-dehydrogenase</fullName>
    </submittedName>
</protein>
<dbReference type="InterPro" id="IPR020471">
    <property type="entry name" value="AKR"/>
</dbReference>